<dbReference type="Proteomes" id="UP000722485">
    <property type="component" value="Unassembled WGS sequence"/>
</dbReference>
<dbReference type="GO" id="GO:0005737">
    <property type="term" value="C:cytoplasm"/>
    <property type="evidence" value="ECO:0007669"/>
    <property type="project" value="TreeGrafter"/>
</dbReference>
<dbReference type="SUPFAM" id="SSF51735">
    <property type="entry name" value="NAD(P)-binding Rossmann-fold domains"/>
    <property type="match status" value="1"/>
</dbReference>
<dbReference type="InterPro" id="IPR003462">
    <property type="entry name" value="ODC_Mu_crystall"/>
</dbReference>
<name>A0A9P5LMF7_9HYPO</name>
<proteinExistence type="predicted"/>
<dbReference type="PANTHER" id="PTHR13812">
    <property type="entry name" value="KETIMINE REDUCTASE MU-CRYSTALLIN"/>
    <property type="match status" value="1"/>
</dbReference>
<evidence type="ECO:0000313" key="1">
    <source>
        <dbReference type="EMBL" id="KAF7556918.1"/>
    </source>
</evidence>
<keyword evidence="2" id="KW-1185">Reference proteome</keyword>
<protein>
    <submittedName>
        <fullName evidence="1">Uncharacterized protein</fullName>
    </submittedName>
</protein>
<dbReference type="AlphaFoldDB" id="A0A9P5LMF7"/>
<dbReference type="OrthoDB" id="41492at2759"/>
<evidence type="ECO:0000313" key="2">
    <source>
        <dbReference type="Proteomes" id="UP000722485"/>
    </source>
</evidence>
<accession>A0A9P5LMF7</accession>
<dbReference type="InterPro" id="IPR036291">
    <property type="entry name" value="NAD(P)-bd_dom_sf"/>
</dbReference>
<dbReference type="Pfam" id="PF02423">
    <property type="entry name" value="OCD_Mu_crystall"/>
    <property type="match status" value="1"/>
</dbReference>
<dbReference type="InterPro" id="IPR023401">
    <property type="entry name" value="ODC_N"/>
</dbReference>
<comment type="caution">
    <text evidence="1">The sequence shown here is derived from an EMBL/GenBank/DDBJ whole genome shotgun (WGS) entry which is preliminary data.</text>
</comment>
<reference evidence="1" key="1">
    <citation type="submission" date="2020-03" db="EMBL/GenBank/DDBJ databases">
        <title>Draft Genome Sequence of Cylindrodendrum hubeiense.</title>
        <authorList>
            <person name="Buettner E."/>
            <person name="Kellner H."/>
        </authorList>
    </citation>
    <scope>NUCLEOTIDE SEQUENCE</scope>
    <source>
        <strain evidence="1">IHI 201604</strain>
    </source>
</reference>
<gene>
    <name evidence="1" type="ORF">G7Z17_g1082</name>
</gene>
<dbReference type="Gene3D" id="3.30.1780.10">
    <property type="entry name" value="ornithine cyclodeaminase, domain 1"/>
    <property type="match status" value="1"/>
</dbReference>
<dbReference type="Gene3D" id="3.40.50.720">
    <property type="entry name" value="NAD(P)-binding Rossmann-like Domain"/>
    <property type="match status" value="1"/>
</dbReference>
<dbReference type="EMBL" id="JAANBB010000008">
    <property type="protein sequence ID" value="KAF7556918.1"/>
    <property type="molecule type" value="Genomic_DNA"/>
</dbReference>
<sequence length="345" mass="37237">MLILSHDQVLRTVRSLTRTQCLDILSSVQQALSAASTNPSPIHQPLRTPITTSTGYTSLFMPASTTTTTGIKTVTIHSSGGAHTGALTLFAPNGELLGLLNAEELTGFRTALMAMLGFVERVWEGDGEIVIFGAGKQAEWHLRMAMLFGPQEGKISQVTIVGRGAERTAAFETRVLEEMRRCYPGVVFSALCSEGNSAYQQGLDNVLGSSAAIFCCTPSREPLFAFPSINTPSRKRYISLIGSFKPHMMEVDSETLLSGDLLCVDTQEGCIKEAGEMHAAKVTPEQVTQIGDILALDKNHESREALRKQNVVFKAVGMGVLDIVVGKAVLDIAASRQMGTRIDDF</sequence>
<organism evidence="1 2">
    <name type="scientific">Cylindrodendrum hubeiense</name>
    <dbReference type="NCBI Taxonomy" id="595255"/>
    <lineage>
        <taxon>Eukaryota</taxon>
        <taxon>Fungi</taxon>
        <taxon>Dikarya</taxon>
        <taxon>Ascomycota</taxon>
        <taxon>Pezizomycotina</taxon>
        <taxon>Sordariomycetes</taxon>
        <taxon>Hypocreomycetidae</taxon>
        <taxon>Hypocreales</taxon>
        <taxon>Nectriaceae</taxon>
        <taxon>Cylindrodendrum</taxon>
    </lineage>
</organism>
<dbReference type="PANTHER" id="PTHR13812:SF23">
    <property type="entry name" value="PRNX PROTEIN"/>
    <property type="match status" value="1"/>
</dbReference>